<evidence type="ECO:0000313" key="2">
    <source>
        <dbReference type="EMBL" id="KAH7254491.1"/>
    </source>
</evidence>
<reference evidence="2" key="1">
    <citation type="journal article" date="2021" name="Nat. Commun.">
        <title>Genetic determinants of endophytism in the Arabidopsis root mycobiome.</title>
        <authorList>
            <person name="Mesny F."/>
            <person name="Miyauchi S."/>
            <person name="Thiergart T."/>
            <person name="Pickel B."/>
            <person name="Atanasova L."/>
            <person name="Karlsson M."/>
            <person name="Huettel B."/>
            <person name="Barry K.W."/>
            <person name="Haridas S."/>
            <person name="Chen C."/>
            <person name="Bauer D."/>
            <person name="Andreopoulos W."/>
            <person name="Pangilinan J."/>
            <person name="LaButti K."/>
            <person name="Riley R."/>
            <person name="Lipzen A."/>
            <person name="Clum A."/>
            <person name="Drula E."/>
            <person name="Henrissat B."/>
            <person name="Kohler A."/>
            <person name="Grigoriev I.V."/>
            <person name="Martin F.M."/>
            <person name="Hacquard S."/>
        </authorList>
    </citation>
    <scope>NUCLEOTIDE SEQUENCE</scope>
    <source>
        <strain evidence="2">FSSC 5 MPI-SDFR-AT-0091</strain>
    </source>
</reference>
<dbReference type="EMBL" id="JAGTJS010000010">
    <property type="protein sequence ID" value="KAH7254491.1"/>
    <property type="molecule type" value="Genomic_DNA"/>
</dbReference>
<proteinExistence type="predicted"/>
<gene>
    <name evidence="2" type="ORF">B0J15DRAFT_33526</name>
</gene>
<dbReference type="AlphaFoldDB" id="A0A9P9HBH6"/>
<dbReference type="Proteomes" id="UP000736672">
    <property type="component" value="Unassembled WGS sequence"/>
</dbReference>
<accession>A0A9P9HBH6</accession>
<protein>
    <submittedName>
        <fullName evidence="2">Uncharacterized protein</fullName>
    </submittedName>
</protein>
<feature type="chain" id="PRO_5040106046" evidence="1">
    <location>
        <begin position="19"/>
        <end position="228"/>
    </location>
</feature>
<sequence>MQSHLLFIQVLAVVAIYARQQNDQPFNDKAYRDIPWDEDSEHGFFSREPAAFHGHNAVPPSLTTDSLVPTRTHPRGLIRRGFDSDGCNLETNNCFTFLCPTSIQCIDGGCCELGNYCGIKNGNLGCCPLTGPQCDTTPIPGCSVSCYGICCDLVQDIIGDPICSPTIGREGQSSGLCTGAPATFLVPSATSCPGKSFLCGGTECCPSDAGLVCDNTTVPDEPFCNIPP</sequence>
<keyword evidence="1" id="KW-0732">Signal</keyword>
<keyword evidence="3" id="KW-1185">Reference proteome</keyword>
<evidence type="ECO:0000313" key="3">
    <source>
        <dbReference type="Proteomes" id="UP000736672"/>
    </source>
</evidence>
<name>A0A9P9HBH6_FUSSL</name>
<organism evidence="2 3">
    <name type="scientific">Fusarium solani</name>
    <name type="common">Filamentous fungus</name>
    <dbReference type="NCBI Taxonomy" id="169388"/>
    <lineage>
        <taxon>Eukaryota</taxon>
        <taxon>Fungi</taxon>
        <taxon>Dikarya</taxon>
        <taxon>Ascomycota</taxon>
        <taxon>Pezizomycotina</taxon>
        <taxon>Sordariomycetes</taxon>
        <taxon>Hypocreomycetidae</taxon>
        <taxon>Hypocreales</taxon>
        <taxon>Nectriaceae</taxon>
        <taxon>Fusarium</taxon>
        <taxon>Fusarium solani species complex</taxon>
    </lineage>
</organism>
<feature type="signal peptide" evidence="1">
    <location>
        <begin position="1"/>
        <end position="18"/>
    </location>
</feature>
<evidence type="ECO:0000256" key="1">
    <source>
        <dbReference type="SAM" id="SignalP"/>
    </source>
</evidence>
<comment type="caution">
    <text evidence="2">The sequence shown here is derived from an EMBL/GenBank/DDBJ whole genome shotgun (WGS) entry which is preliminary data.</text>
</comment>
<dbReference type="OrthoDB" id="5096335at2759"/>